<proteinExistence type="predicted"/>
<evidence type="ECO:0000256" key="1">
    <source>
        <dbReference type="SAM" id="MobiDB-lite"/>
    </source>
</evidence>
<accession>V4NU50</accession>
<dbReference type="KEGG" id="eus:EUTSA_v10002190mg"/>
<name>V4NU50_EUTSA</name>
<evidence type="ECO:0000313" key="2">
    <source>
        <dbReference type="EMBL" id="ESQ50261.1"/>
    </source>
</evidence>
<reference evidence="2 3" key="1">
    <citation type="journal article" date="2013" name="Front. Plant Sci.">
        <title>The Reference Genome of the Halophytic Plant Eutrema salsugineum.</title>
        <authorList>
            <person name="Yang R."/>
            <person name="Jarvis D.E."/>
            <person name="Chen H."/>
            <person name="Beilstein M.A."/>
            <person name="Grimwood J."/>
            <person name="Jenkins J."/>
            <person name="Shu S."/>
            <person name="Prochnik S."/>
            <person name="Xin M."/>
            <person name="Ma C."/>
            <person name="Schmutz J."/>
            <person name="Wing R.A."/>
            <person name="Mitchell-Olds T."/>
            <person name="Schumaker K.S."/>
            <person name="Wang X."/>
        </authorList>
    </citation>
    <scope>NUCLEOTIDE SEQUENCE [LARGE SCALE GENOMIC DNA]</scope>
</reference>
<protein>
    <submittedName>
        <fullName evidence="2">Uncharacterized protein</fullName>
    </submittedName>
</protein>
<keyword evidence="3" id="KW-1185">Reference proteome</keyword>
<dbReference type="Proteomes" id="UP000030689">
    <property type="component" value="Unassembled WGS sequence"/>
</dbReference>
<gene>
    <name evidence="2" type="ORF">EUTSA_v10002190mg</name>
</gene>
<feature type="region of interest" description="Disordered" evidence="1">
    <location>
        <begin position="25"/>
        <end position="49"/>
    </location>
</feature>
<dbReference type="AlphaFoldDB" id="V4NU50"/>
<dbReference type="EMBL" id="KI517398">
    <property type="protein sequence ID" value="ESQ50261.1"/>
    <property type="molecule type" value="Genomic_DNA"/>
</dbReference>
<evidence type="ECO:0000313" key="3">
    <source>
        <dbReference type="Proteomes" id="UP000030689"/>
    </source>
</evidence>
<organism evidence="2 3">
    <name type="scientific">Eutrema salsugineum</name>
    <name type="common">Saltwater cress</name>
    <name type="synonym">Sisymbrium salsugineum</name>
    <dbReference type="NCBI Taxonomy" id="72664"/>
    <lineage>
        <taxon>Eukaryota</taxon>
        <taxon>Viridiplantae</taxon>
        <taxon>Streptophyta</taxon>
        <taxon>Embryophyta</taxon>
        <taxon>Tracheophyta</taxon>
        <taxon>Spermatophyta</taxon>
        <taxon>Magnoliopsida</taxon>
        <taxon>eudicotyledons</taxon>
        <taxon>Gunneridae</taxon>
        <taxon>Pentapetalae</taxon>
        <taxon>rosids</taxon>
        <taxon>malvids</taxon>
        <taxon>Brassicales</taxon>
        <taxon>Brassicaceae</taxon>
        <taxon>Eutremeae</taxon>
        <taxon>Eutrema</taxon>
    </lineage>
</organism>
<sequence>MERENITVKLYWIVASGRISEPVVEHEEGKVRGNQNRRPKFQGNLPSNHRETDANLGTIGKMFLSAFKNILICSIWRCGLGVISVSFREVESVQI</sequence>
<dbReference type="Gramene" id="ESQ50261">
    <property type="protein sequence ID" value="ESQ50261"/>
    <property type="gene ID" value="EUTSA_v10002190mg"/>
</dbReference>